<evidence type="ECO:0000256" key="4">
    <source>
        <dbReference type="SAM" id="MobiDB-lite"/>
    </source>
</evidence>
<dbReference type="GO" id="GO:0030687">
    <property type="term" value="C:preribosome, large subunit precursor"/>
    <property type="evidence" value="ECO:0007669"/>
    <property type="project" value="TreeGrafter"/>
</dbReference>
<protein>
    <recommendedName>
        <fullName evidence="2">RRP15-like protein</fullName>
    </recommendedName>
</protein>
<dbReference type="PANTHER" id="PTHR13245:SF14">
    <property type="entry name" value="RRP15-LIKE PROTEIN"/>
    <property type="match status" value="1"/>
</dbReference>
<dbReference type="AlphaFoldDB" id="A0AAV9SIV2"/>
<evidence type="ECO:0000313" key="6">
    <source>
        <dbReference type="Proteomes" id="UP001311232"/>
    </source>
</evidence>
<evidence type="ECO:0000256" key="1">
    <source>
        <dbReference type="ARBA" id="ARBA00007462"/>
    </source>
</evidence>
<sequence length="301" mass="33838">MALLHRVLRLMGHSLVYTTGKLINGRTKLDTTPASACAKAEKLSSLPVHGFDFMMAVRGENVSQTTEEETVCQLEDSHQQSDSDGGTIDEVSDEGENTDNHDGDEAEREEDEDALGGWADAMAKILGKKTTQNKSSILVKNKNVTERKEQLEKKKQVNKKQMWEMMFREKPDIVRDRETERALQRTATRGVVQLFNAVRKHQKNTGEALKEVGGSERKKAKIISSISKKDFIGVLRRTEEGNRVSVKTENKLPPSSEKKPAWSVLREDFMMEASMKDWDKNSDTEEADPNKGVRKGSSDLD</sequence>
<evidence type="ECO:0000256" key="2">
    <source>
        <dbReference type="ARBA" id="ARBA00017475"/>
    </source>
</evidence>
<dbReference type="Pfam" id="PF07890">
    <property type="entry name" value="Rrp15p"/>
    <property type="match status" value="1"/>
</dbReference>
<name>A0AAV9SIV2_9TELE</name>
<accession>A0AAV9SIV2</accession>
<feature type="region of interest" description="Disordered" evidence="4">
    <location>
        <begin position="62"/>
        <end position="114"/>
    </location>
</feature>
<dbReference type="Proteomes" id="UP001311232">
    <property type="component" value="Unassembled WGS sequence"/>
</dbReference>
<gene>
    <name evidence="5" type="ORF">CRENBAI_011618</name>
</gene>
<dbReference type="InterPro" id="IPR012459">
    <property type="entry name" value="Rrp15"/>
</dbReference>
<evidence type="ECO:0000256" key="3">
    <source>
        <dbReference type="SAM" id="Coils"/>
    </source>
</evidence>
<keyword evidence="3" id="KW-0175">Coiled coil</keyword>
<dbReference type="GO" id="GO:0000460">
    <property type="term" value="P:maturation of 5.8S rRNA"/>
    <property type="evidence" value="ECO:0007669"/>
    <property type="project" value="TreeGrafter"/>
</dbReference>
<comment type="caution">
    <text evidence="5">The sequence shown here is derived from an EMBL/GenBank/DDBJ whole genome shotgun (WGS) entry which is preliminary data.</text>
</comment>
<dbReference type="EMBL" id="JAHHUM010000312">
    <property type="protein sequence ID" value="KAK5621222.1"/>
    <property type="molecule type" value="Genomic_DNA"/>
</dbReference>
<feature type="compositionally biased region" description="Acidic residues" evidence="4">
    <location>
        <begin position="104"/>
        <end position="114"/>
    </location>
</feature>
<dbReference type="GO" id="GO:0000470">
    <property type="term" value="P:maturation of LSU-rRNA"/>
    <property type="evidence" value="ECO:0007669"/>
    <property type="project" value="TreeGrafter"/>
</dbReference>
<reference evidence="5 6" key="1">
    <citation type="submission" date="2021-06" db="EMBL/GenBank/DDBJ databases">
        <authorList>
            <person name="Palmer J.M."/>
        </authorList>
    </citation>
    <scope>NUCLEOTIDE SEQUENCE [LARGE SCALE GENOMIC DNA]</scope>
    <source>
        <strain evidence="5 6">MEX-2019</strain>
        <tissue evidence="5">Muscle</tissue>
    </source>
</reference>
<feature type="region of interest" description="Disordered" evidence="4">
    <location>
        <begin position="239"/>
        <end position="301"/>
    </location>
</feature>
<keyword evidence="6" id="KW-1185">Reference proteome</keyword>
<comment type="similarity">
    <text evidence="1">Belongs to the RRP15 family.</text>
</comment>
<evidence type="ECO:0000313" key="5">
    <source>
        <dbReference type="EMBL" id="KAK5621222.1"/>
    </source>
</evidence>
<dbReference type="PANTHER" id="PTHR13245">
    <property type="entry name" value="RRP15-LIKE PROTEIN"/>
    <property type="match status" value="1"/>
</dbReference>
<organism evidence="5 6">
    <name type="scientific">Crenichthys baileyi</name>
    <name type="common">White River springfish</name>
    <dbReference type="NCBI Taxonomy" id="28760"/>
    <lineage>
        <taxon>Eukaryota</taxon>
        <taxon>Metazoa</taxon>
        <taxon>Chordata</taxon>
        <taxon>Craniata</taxon>
        <taxon>Vertebrata</taxon>
        <taxon>Euteleostomi</taxon>
        <taxon>Actinopterygii</taxon>
        <taxon>Neopterygii</taxon>
        <taxon>Teleostei</taxon>
        <taxon>Neoteleostei</taxon>
        <taxon>Acanthomorphata</taxon>
        <taxon>Ovalentaria</taxon>
        <taxon>Atherinomorphae</taxon>
        <taxon>Cyprinodontiformes</taxon>
        <taxon>Goodeidae</taxon>
        <taxon>Crenichthys</taxon>
    </lineage>
</organism>
<feature type="coiled-coil region" evidence="3">
    <location>
        <begin position="134"/>
        <end position="161"/>
    </location>
</feature>
<proteinExistence type="inferred from homology"/>